<dbReference type="AlphaFoldDB" id="A0A7Z0D5Y7"/>
<evidence type="ECO:0000313" key="2">
    <source>
        <dbReference type="EMBL" id="NYI69505.1"/>
    </source>
</evidence>
<dbReference type="Gene3D" id="1.10.150.870">
    <property type="match status" value="1"/>
</dbReference>
<proteinExistence type="predicted"/>
<evidence type="ECO:0000259" key="1">
    <source>
        <dbReference type="Pfam" id="PF14579"/>
    </source>
</evidence>
<accession>A0A7Z0D5Y7</accession>
<protein>
    <submittedName>
        <fullName evidence="2">DNA polymerase III alpha subunit</fullName>
    </submittedName>
</protein>
<comment type="caution">
    <text evidence="2">The sequence shown here is derived from an EMBL/GenBank/DDBJ whole genome shotgun (WGS) entry which is preliminary data.</text>
</comment>
<evidence type="ECO:0000313" key="3">
    <source>
        <dbReference type="Proteomes" id="UP000527616"/>
    </source>
</evidence>
<dbReference type="InterPro" id="IPR029460">
    <property type="entry name" value="DNAPol_HHH"/>
</dbReference>
<organism evidence="2 3">
    <name type="scientific">Naumannella cuiyingiana</name>
    <dbReference type="NCBI Taxonomy" id="1347891"/>
    <lineage>
        <taxon>Bacteria</taxon>
        <taxon>Bacillati</taxon>
        <taxon>Actinomycetota</taxon>
        <taxon>Actinomycetes</taxon>
        <taxon>Propionibacteriales</taxon>
        <taxon>Propionibacteriaceae</taxon>
        <taxon>Naumannella</taxon>
    </lineage>
</organism>
<name>A0A7Z0D5Y7_9ACTN</name>
<reference evidence="2 3" key="1">
    <citation type="submission" date="2020-07" db="EMBL/GenBank/DDBJ databases">
        <title>Sequencing the genomes of 1000 actinobacteria strains.</title>
        <authorList>
            <person name="Klenk H.-P."/>
        </authorList>
    </citation>
    <scope>NUCLEOTIDE SEQUENCE [LARGE SCALE GENOMIC DNA]</scope>
    <source>
        <strain evidence="2 3">DSM 103164</strain>
    </source>
</reference>
<feature type="domain" description="DNA polymerase helix-hairpin-helix motif" evidence="1">
    <location>
        <begin position="93"/>
        <end position="154"/>
    </location>
</feature>
<keyword evidence="3" id="KW-1185">Reference proteome</keyword>
<dbReference type="GO" id="GO:0006260">
    <property type="term" value="P:DNA replication"/>
    <property type="evidence" value="ECO:0007669"/>
    <property type="project" value="InterPro"/>
</dbReference>
<dbReference type="InterPro" id="IPR004805">
    <property type="entry name" value="DnaE2/DnaE/PolC"/>
</dbReference>
<gene>
    <name evidence="2" type="ORF">GGQ54_000065</name>
</gene>
<sequence>MGKKKAELDKQFEAFSAGMHKNGYGTEAVQAIWDILLPFSDYAFNKAHSAPYGLLSYLDRLPQSALPPRVHGSAAHQSKDKMALYLNETRRMGIKVLPPDVNESVRYFAAVGDDVRFGLEVIRNVGAHVVGHIIDARENKGRFEGFHDFLRKVPPVVRELRDILTRHPGDTETRLKLTKETSTTVFTLPPYPVTVTGGLHAEVKVLLGPNGVESSPSANE</sequence>
<dbReference type="GO" id="GO:0008408">
    <property type="term" value="F:3'-5' exonuclease activity"/>
    <property type="evidence" value="ECO:0007669"/>
    <property type="project" value="InterPro"/>
</dbReference>
<dbReference type="Proteomes" id="UP000527616">
    <property type="component" value="Unassembled WGS sequence"/>
</dbReference>
<dbReference type="PANTHER" id="PTHR32294:SF0">
    <property type="entry name" value="DNA POLYMERASE III SUBUNIT ALPHA"/>
    <property type="match status" value="1"/>
</dbReference>
<dbReference type="PANTHER" id="PTHR32294">
    <property type="entry name" value="DNA POLYMERASE III SUBUNIT ALPHA"/>
    <property type="match status" value="1"/>
</dbReference>
<dbReference type="Pfam" id="PF14579">
    <property type="entry name" value="HHH_6"/>
    <property type="match status" value="1"/>
</dbReference>
<dbReference type="EMBL" id="JACBZS010000001">
    <property type="protein sequence ID" value="NYI69505.1"/>
    <property type="molecule type" value="Genomic_DNA"/>
</dbReference>